<reference evidence="2" key="1">
    <citation type="submission" date="2015-07" db="EMBL/GenBank/DDBJ databases">
        <title>Draft Genome Sequence of Roseovarius tolerans EL-164, a producer of N-Acylated Alanine Methyl Esters (NAMEs).</title>
        <authorList>
            <person name="Voget S."/>
            <person name="Bruns H."/>
            <person name="Wagner-Doebler I."/>
            <person name="Schulz S."/>
            <person name="Daniel R."/>
        </authorList>
    </citation>
    <scope>NUCLEOTIDE SEQUENCE [LARGE SCALE GENOMIC DNA]</scope>
    <source>
        <strain evidence="2">EL-164</strain>
    </source>
</reference>
<sequence length="71" mass="7718">MGNILGDGLFDPNADSYGRYNASHGIPWLVSILEHHYIPVTLMTSGLVAATFPEQLCSHSVERKACITLTS</sequence>
<protein>
    <submittedName>
        <fullName evidence="1">Uncharacterized protein</fullName>
    </submittedName>
</protein>
<gene>
    <name evidence="1" type="ORF">ROTO_21180</name>
</gene>
<proteinExistence type="predicted"/>
<dbReference type="STRING" id="74031.SAMN04488077_104222"/>
<name>A0A0L6CU81_9RHOB</name>
<evidence type="ECO:0000313" key="2">
    <source>
        <dbReference type="Proteomes" id="UP000037046"/>
    </source>
</evidence>
<dbReference type="AlphaFoldDB" id="A0A0L6CU81"/>
<keyword evidence="2" id="KW-1185">Reference proteome</keyword>
<organism evidence="1 2">
    <name type="scientific">Roseovarius tolerans</name>
    <dbReference type="NCBI Taxonomy" id="74031"/>
    <lineage>
        <taxon>Bacteria</taxon>
        <taxon>Pseudomonadati</taxon>
        <taxon>Pseudomonadota</taxon>
        <taxon>Alphaproteobacteria</taxon>
        <taxon>Rhodobacterales</taxon>
        <taxon>Roseobacteraceae</taxon>
        <taxon>Roseovarius</taxon>
    </lineage>
</organism>
<dbReference type="Proteomes" id="UP000037046">
    <property type="component" value="Unassembled WGS sequence"/>
</dbReference>
<comment type="caution">
    <text evidence="1">The sequence shown here is derived from an EMBL/GenBank/DDBJ whole genome shotgun (WGS) entry which is preliminary data.</text>
</comment>
<dbReference type="EMBL" id="LGVV01000026">
    <property type="protein sequence ID" value="KNX41339.1"/>
    <property type="molecule type" value="Genomic_DNA"/>
</dbReference>
<dbReference type="PATRIC" id="fig|74031.6.peg.2160"/>
<accession>A0A0L6CU81</accession>
<evidence type="ECO:0000313" key="1">
    <source>
        <dbReference type="EMBL" id="KNX41339.1"/>
    </source>
</evidence>
<dbReference type="RefSeq" id="WP_050663004.1">
    <property type="nucleotide sequence ID" value="NZ_CP118494.1"/>
</dbReference>